<dbReference type="Pfam" id="PF13238">
    <property type="entry name" value="AAA_18"/>
    <property type="match status" value="1"/>
</dbReference>
<protein>
    <submittedName>
        <fullName evidence="1">Broad-specificity NMP kinase</fullName>
    </submittedName>
</protein>
<dbReference type="AlphaFoldDB" id="A0A1T5FVS2"/>
<dbReference type="RefSeq" id="WP_079591865.1">
    <property type="nucleotide sequence ID" value="NZ_FUYX01000010.1"/>
</dbReference>
<reference evidence="1 2" key="1">
    <citation type="submission" date="2017-02" db="EMBL/GenBank/DDBJ databases">
        <authorList>
            <person name="Peterson S.W."/>
        </authorList>
    </citation>
    <scope>NUCLEOTIDE SEQUENCE [LARGE SCALE GENOMIC DNA]</scope>
    <source>
        <strain evidence="1 2">DSM 9653</strain>
    </source>
</reference>
<gene>
    <name evidence="1" type="ORF">SAMN05660750_03558</name>
</gene>
<keyword evidence="1" id="KW-0418">Kinase</keyword>
<proteinExistence type="predicted"/>
<dbReference type="SUPFAM" id="SSF52540">
    <property type="entry name" value="P-loop containing nucleoside triphosphate hydrolases"/>
    <property type="match status" value="1"/>
</dbReference>
<dbReference type="Proteomes" id="UP000190130">
    <property type="component" value="Unassembled WGS sequence"/>
</dbReference>
<name>A0A1T5FVS2_9HYPH</name>
<dbReference type="GO" id="GO:0016301">
    <property type="term" value="F:kinase activity"/>
    <property type="evidence" value="ECO:0007669"/>
    <property type="project" value="UniProtKB-KW"/>
</dbReference>
<dbReference type="EMBL" id="FUYX01000010">
    <property type="protein sequence ID" value="SKC00230.1"/>
    <property type="molecule type" value="Genomic_DNA"/>
</dbReference>
<keyword evidence="1" id="KW-0808">Transferase</keyword>
<accession>A0A1T5FVS2</accession>
<organism evidence="1 2">
    <name type="scientific">Bosea thiooxidans</name>
    <dbReference type="NCBI Taxonomy" id="53254"/>
    <lineage>
        <taxon>Bacteria</taxon>
        <taxon>Pseudomonadati</taxon>
        <taxon>Pseudomonadota</taxon>
        <taxon>Alphaproteobacteria</taxon>
        <taxon>Hyphomicrobiales</taxon>
        <taxon>Boseaceae</taxon>
        <taxon>Bosea</taxon>
    </lineage>
</organism>
<dbReference type="OrthoDB" id="1649389at2"/>
<sequence>MNQTGEILILTGAPGSGKTTVAQALARLPGSPKVHLHSDDFWHFIKNGAIEPYLPEAHEQNRIVVDVLAQAAEGYARGGYFVIVDGIIGPWFLTAFERIPAVVHYVVLRPALDEAIRRCRERGGNTLTDPGPIAELHRQLSSLGSLERHALPIDAHSREDTLGAVAAAIRSGGFRLTYRDAAPTE</sequence>
<evidence type="ECO:0000313" key="1">
    <source>
        <dbReference type="EMBL" id="SKC00230.1"/>
    </source>
</evidence>
<dbReference type="InterPro" id="IPR027417">
    <property type="entry name" value="P-loop_NTPase"/>
</dbReference>
<dbReference type="Gene3D" id="3.40.50.300">
    <property type="entry name" value="P-loop containing nucleotide triphosphate hydrolases"/>
    <property type="match status" value="1"/>
</dbReference>
<evidence type="ECO:0000313" key="2">
    <source>
        <dbReference type="Proteomes" id="UP000190130"/>
    </source>
</evidence>